<sequence>MSIGRITLTRILLVTAILALIGLYGHYYAREFMAKWAFTHQTYFPSDRLIRISVPKAELSHQTDFLATEGEFEWMGQMVDVLYREIRSDTLYVYGFRDDAETELKQEAPWLYEETAHADQTLGSRPVSRRKLIKWRTIFDLPYLTEFSQLPVAMIRDLQPTFQYCLVRAARPELDVLSPPPNL</sequence>
<accession>A0A1I1VKW0</accession>
<dbReference type="Proteomes" id="UP000198598">
    <property type="component" value="Unassembled WGS sequence"/>
</dbReference>
<gene>
    <name evidence="2" type="ORF">SAMN05216167_107230</name>
</gene>
<keyword evidence="1" id="KW-0812">Transmembrane</keyword>
<keyword evidence="3" id="KW-1185">Reference proteome</keyword>
<evidence type="ECO:0000313" key="2">
    <source>
        <dbReference type="EMBL" id="SFD83509.1"/>
    </source>
</evidence>
<evidence type="ECO:0000313" key="3">
    <source>
        <dbReference type="Proteomes" id="UP000198598"/>
    </source>
</evidence>
<dbReference type="STRING" id="662367.SAMN05216167_107230"/>
<keyword evidence="1" id="KW-0472">Membrane</keyword>
<evidence type="ECO:0000256" key="1">
    <source>
        <dbReference type="SAM" id="Phobius"/>
    </source>
</evidence>
<keyword evidence="1" id="KW-1133">Transmembrane helix</keyword>
<protein>
    <submittedName>
        <fullName evidence="2">Uncharacterized protein</fullName>
    </submittedName>
</protein>
<dbReference type="OrthoDB" id="955526at2"/>
<dbReference type="EMBL" id="FOLQ01000007">
    <property type="protein sequence ID" value="SFD83509.1"/>
    <property type="molecule type" value="Genomic_DNA"/>
</dbReference>
<dbReference type="RefSeq" id="WP_093829181.1">
    <property type="nucleotide sequence ID" value="NZ_FOLQ01000007.1"/>
</dbReference>
<reference evidence="2 3" key="1">
    <citation type="submission" date="2016-10" db="EMBL/GenBank/DDBJ databases">
        <authorList>
            <person name="de Groot N.N."/>
        </authorList>
    </citation>
    <scope>NUCLEOTIDE SEQUENCE [LARGE SCALE GENOMIC DNA]</scope>
    <source>
        <strain evidence="2 3">DSM 26130</strain>
    </source>
</reference>
<organism evidence="2 3">
    <name type="scientific">Spirosoma endophyticum</name>
    <dbReference type="NCBI Taxonomy" id="662367"/>
    <lineage>
        <taxon>Bacteria</taxon>
        <taxon>Pseudomonadati</taxon>
        <taxon>Bacteroidota</taxon>
        <taxon>Cytophagia</taxon>
        <taxon>Cytophagales</taxon>
        <taxon>Cytophagaceae</taxon>
        <taxon>Spirosoma</taxon>
    </lineage>
</organism>
<dbReference type="AlphaFoldDB" id="A0A1I1VKW0"/>
<name>A0A1I1VKW0_9BACT</name>
<proteinExistence type="predicted"/>
<feature type="transmembrane region" description="Helical" evidence="1">
    <location>
        <begin position="6"/>
        <end position="25"/>
    </location>
</feature>